<dbReference type="GO" id="GO:0003899">
    <property type="term" value="F:DNA-directed RNA polymerase activity"/>
    <property type="evidence" value="ECO:0007669"/>
    <property type="project" value="UniProtKB-UniRule"/>
</dbReference>
<feature type="domain" description="RNA polymerase Rpb2" evidence="13">
    <location>
        <begin position="1295"/>
        <end position="1368"/>
    </location>
</feature>
<comment type="subunit">
    <text evidence="8 10">The RNAP catalytic core consists of 2 alpha, 1 beta, 1 beta' and 1 omega subunit. When a sigma factor is associated with the core the holoenzyme is formed, which can initiate transcription.</text>
</comment>
<dbReference type="EC" id="2.7.7.6" evidence="8 10"/>
<dbReference type="Proteomes" id="UP000284605">
    <property type="component" value="Unassembled WGS sequence"/>
</dbReference>
<dbReference type="InterPro" id="IPR007644">
    <property type="entry name" value="RNA_pol_bsu_protrusion"/>
</dbReference>
<dbReference type="InterPro" id="IPR007645">
    <property type="entry name" value="RNA_pol_Rpb2_3"/>
</dbReference>
<dbReference type="Gene3D" id="2.30.150.10">
    <property type="entry name" value="DNA-directed RNA polymerase, beta subunit, external 1 domain"/>
    <property type="match status" value="1"/>
</dbReference>
<evidence type="ECO:0000256" key="6">
    <source>
        <dbReference type="ARBA" id="ARBA00023163"/>
    </source>
</evidence>
<keyword evidence="5 8" id="KW-0548">Nucleotidyltransferase</keyword>
<dbReference type="OrthoDB" id="9803954at2"/>
<comment type="caution">
    <text evidence="18">The sequence shown here is derived from an EMBL/GenBank/DDBJ whole genome shotgun (WGS) entry which is preliminary data.</text>
</comment>
<dbReference type="PROSITE" id="PS01166">
    <property type="entry name" value="RNA_POL_BETA"/>
    <property type="match status" value="1"/>
</dbReference>
<dbReference type="EMBL" id="QYUK01000011">
    <property type="protein sequence ID" value="RJF88410.1"/>
    <property type="molecule type" value="Genomic_DNA"/>
</dbReference>
<sequence length="1374" mass="152895">MAISFTGRKRVRKSFGRIPEVSTMPNLIEVQKSSYDQFLQMDVPAEKRTDTGIQGVFKSVFPIKDFSENAHLEFVKYEFEHPKYDVEECQQRGMTFAAPLKVTLRLIVFETDEDTGAKSVLDIKEQDVYMGDMPLMTANGTFVVNGTERVIVSQMHRSPGVFFDHDRGKTHASGKYLFAARVIPYRGSWLDFEFDAKDIVHVRIDRRRKLPVSSLMFALGMTAEEILHHFYRVVAYRRQGSGKDGKAQGQWRTAFEPERIRGIKPLTDLIDAKTGKVVVPAGTKVTPRMAKKLKEEGVEELFVASSDLVGRYAGNDMINETTGEILIEAGEELTEALIKVMEESGVQEFATLDIDHVTVGPYIRNTMMADKNQSYEQALIEIYRVMRPGEPPTLDTASALFQGLLFDSERYDLSAVGRVKMNSRLNLETPDTQRTLRKEDILAVIKTLVELKDGRGEIDDIDHLGNRRVRSVGELMENQYRIGLLRMERAIRERMSSVEIETVMPHDLINAKPAAAAVREFFGSSQLSQFMDQTNPLSEITHKRRLSALGPGGLTRERAGFEVRDVHPTHYGRICPIETPEGPNIGLINSLATYARVNQYGFIETPYRKVLDSRVTSEVVYLSAMEEGKYTIAQANAELDGEGRFMADLVSCREAGEFVMTIPSQINMMDVSPKQLVSVAAALIPFLENDDANRALMGSNMQRQAVPLIKAEAPLVGTGMEEVVARDSGVAIIAKRSGVVDQIDGTRIVVRATEENDPAASGVDIHRLLKFQRSNQNTCITQRPLVKVGDLVNKGDIIADGPSTELGELALGRNVLVAFMPWNGYNFEDSILISERIVSDDVFTSIHIEEFEVMARDTKLGPEEITRDIPNIGEEGLKNLDEAGIVYIGAEVKPGDILVGKVTPKGESPMTPEEKLLRAIFGEKASDVRDTSLRLPPGVAGTVVEVRVFNRHGVDKDERALAIEREQIERLAKDRDDELAILERNVYSRLKALLLDKTVASGPKGMRAGSTVETANLAELTKGQWWQIAIKGDEQTNLDLESLKKHFDEAKDRLQKRFEDKVEKLQRGDEMQPGVMKMVKVFVAVKRKLQPGDKMAGRHGNKGVISRIMPREDMPYLADGTPVDIVLNPLGVPSRMNVGQILETHLGWACAGLGRQIGEITDKVRRGADIKGLRDKLKAVYSADEYKDKIAPLTDDQLLEMGDNLRRGVPIATPVFDGAHQDDIEAELERAGLHRSGQVTLVDGRTGEAFDRKVTVGYIYMLKLHHLVDDKIHARSIGPYSLVTQQPLGGKAQFGGQRFGEMEVWALQAYGAAYTLQEMLTVKSDDVAGRTKVYESIVRGEDNFEAGIPESFNVLVMEMRSLGLNVDMGGKGGV</sequence>
<comment type="similarity">
    <text evidence="8 9">Belongs to the RNA polymerase beta chain family.</text>
</comment>
<dbReference type="Pfam" id="PF04565">
    <property type="entry name" value="RNA_pol_Rpb2_3"/>
    <property type="match status" value="1"/>
</dbReference>
<evidence type="ECO:0000256" key="1">
    <source>
        <dbReference type="ARBA" id="ARBA00007616"/>
    </source>
</evidence>
<accession>A0A418WEJ3</accession>
<dbReference type="SUPFAM" id="SSF64484">
    <property type="entry name" value="beta and beta-prime subunits of DNA dependent RNA-polymerase"/>
    <property type="match status" value="1"/>
</dbReference>
<dbReference type="Gene3D" id="3.90.1800.10">
    <property type="entry name" value="RNA polymerase alpha subunit dimerisation domain"/>
    <property type="match status" value="1"/>
</dbReference>
<dbReference type="GO" id="GO:0003677">
    <property type="term" value="F:DNA binding"/>
    <property type="evidence" value="ECO:0007669"/>
    <property type="project" value="UniProtKB-UniRule"/>
</dbReference>
<dbReference type="InterPro" id="IPR015712">
    <property type="entry name" value="DNA-dir_RNA_pol_su2"/>
</dbReference>
<evidence type="ECO:0000313" key="18">
    <source>
        <dbReference type="EMBL" id="RJF88410.1"/>
    </source>
</evidence>
<evidence type="ECO:0000259" key="14">
    <source>
        <dbReference type="Pfam" id="PF04561"/>
    </source>
</evidence>
<dbReference type="InterPro" id="IPR042107">
    <property type="entry name" value="DNA-dir_RNA_pol_bsu_ext_1_sf"/>
</dbReference>
<evidence type="ECO:0000256" key="10">
    <source>
        <dbReference type="RuleBase" id="RU363031"/>
    </source>
</evidence>
<dbReference type="InterPro" id="IPR010243">
    <property type="entry name" value="RNA_pol_bsu_bac"/>
</dbReference>
<feature type="domain" description="DNA-directed RNA polymerase subunit 2 hybrid-binding" evidence="12">
    <location>
        <begin position="733"/>
        <end position="1293"/>
    </location>
</feature>
<feature type="coiled-coil region" evidence="11">
    <location>
        <begin position="954"/>
        <end position="985"/>
    </location>
</feature>
<dbReference type="Pfam" id="PF10385">
    <property type="entry name" value="RNA_pol_Rpb2_45"/>
    <property type="match status" value="1"/>
</dbReference>
<gene>
    <name evidence="8 18" type="primary">rpoB</name>
    <name evidence="18" type="ORF">D3874_16440</name>
</gene>
<dbReference type="Pfam" id="PF00562">
    <property type="entry name" value="RNA_pol_Rpb2_6"/>
    <property type="match status" value="1"/>
</dbReference>
<dbReference type="Pfam" id="PF04561">
    <property type="entry name" value="RNA_pol_Rpb2_2"/>
    <property type="match status" value="2"/>
</dbReference>
<evidence type="ECO:0000256" key="2">
    <source>
        <dbReference type="ARBA" id="ARBA00009839"/>
    </source>
</evidence>
<feature type="domain" description="RNA polymerase beta subunit protrusion" evidence="15">
    <location>
        <begin position="27"/>
        <end position="513"/>
    </location>
</feature>
<protein>
    <recommendedName>
        <fullName evidence="8 10">DNA-directed RNA polymerase subunit beta</fullName>
        <shortName evidence="8">RNAP subunit beta</shortName>
        <ecNumber evidence="8 10">2.7.7.6</ecNumber>
    </recommendedName>
    <alternativeName>
        <fullName evidence="8">RNA polymerase subunit beta</fullName>
    </alternativeName>
    <alternativeName>
        <fullName evidence="8">Transcriptase subunit beta</fullName>
    </alternativeName>
</protein>
<comment type="similarity">
    <text evidence="1">In the N-terminal section; belongs to the RNA polymerase beta chain family.</text>
</comment>
<dbReference type="Gene3D" id="3.90.1110.10">
    <property type="entry name" value="RNA polymerase Rpb2, domain 2"/>
    <property type="match status" value="2"/>
</dbReference>
<dbReference type="InterPro" id="IPR037033">
    <property type="entry name" value="DNA-dir_RNAP_su2_hyb_sf"/>
</dbReference>
<keyword evidence="6 8" id="KW-0804">Transcription</keyword>
<evidence type="ECO:0000256" key="11">
    <source>
        <dbReference type="SAM" id="Coils"/>
    </source>
</evidence>
<dbReference type="InterPro" id="IPR014724">
    <property type="entry name" value="RNA_pol_RPB2_OB-fold"/>
</dbReference>
<keyword evidence="19" id="KW-1185">Reference proteome</keyword>
<dbReference type="FunFam" id="3.90.1800.10:FF:000001">
    <property type="entry name" value="DNA-directed RNA polymerase subunit beta"/>
    <property type="match status" value="1"/>
</dbReference>
<comment type="function">
    <text evidence="8 10">DNA-dependent RNA polymerase catalyzes the transcription of DNA into RNA using the four ribonucleoside triphosphates as substrates.</text>
</comment>
<dbReference type="InterPro" id="IPR007642">
    <property type="entry name" value="RNA_pol_Rpb2_2"/>
</dbReference>
<evidence type="ECO:0000313" key="19">
    <source>
        <dbReference type="Proteomes" id="UP000284605"/>
    </source>
</evidence>
<dbReference type="InterPro" id="IPR019462">
    <property type="entry name" value="DNA-dir_RNA_pol_bsu_external_1"/>
</dbReference>
<reference evidence="18 19" key="1">
    <citation type="submission" date="2018-09" db="EMBL/GenBank/DDBJ databases">
        <authorList>
            <person name="Zhu H."/>
        </authorList>
    </citation>
    <scope>NUCLEOTIDE SEQUENCE [LARGE SCALE GENOMIC DNA]</scope>
    <source>
        <strain evidence="18 19">K1W22B-8</strain>
    </source>
</reference>
<dbReference type="Gene3D" id="3.90.1100.10">
    <property type="match status" value="2"/>
</dbReference>
<keyword evidence="3 8" id="KW-0240">DNA-directed RNA polymerase</keyword>
<dbReference type="GO" id="GO:0000428">
    <property type="term" value="C:DNA-directed RNA polymerase complex"/>
    <property type="evidence" value="ECO:0007669"/>
    <property type="project" value="UniProtKB-KW"/>
</dbReference>
<evidence type="ECO:0000256" key="7">
    <source>
        <dbReference type="ARBA" id="ARBA00048552"/>
    </source>
</evidence>
<evidence type="ECO:0000256" key="9">
    <source>
        <dbReference type="RuleBase" id="RU000434"/>
    </source>
</evidence>
<evidence type="ECO:0000259" key="17">
    <source>
        <dbReference type="Pfam" id="PF10385"/>
    </source>
</evidence>
<feature type="domain" description="RNA polymerase Rpb2" evidence="14">
    <location>
        <begin position="157"/>
        <end position="229"/>
    </location>
</feature>
<evidence type="ECO:0000256" key="8">
    <source>
        <dbReference type="HAMAP-Rule" id="MF_01321"/>
    </source>
</evidence>
<proteinExistence type="inferred from homology"/>
<evidence type="ECO:0000259" key="16">
    <source>
        <dbReference type="Pfam" id="PF04565"/>
    </source>
</evidence>
<dbReference type="Gene3D" id="2.40.50.100">
    <property type="match status" value="1"/>
</dbReference>
<dbReference type="HAMAP" id="MF_01321">
    <property type="entry name" value="RNApol_bact_RpoB"/>
    <property type="match status" value="1"/>
</dbReference>
<dbReference type="InterPro" id="IPR007641">
    <property type="entry name" value="RNA_pol_Rpb2_7"/>
</dbReference>
<evidence type="ECO:0000259" key="13">
    <source>
        <dbReference type="Pfam" id="PF04560"/>
    </source>
</evidence>
<dbReference type="CDD" id="cd00653">
    <property type="entry name" value="RNA_pol_B_RPB2"/>
    <property type="match status" value="1"/>
</dbReference>
<feature type="domain" description="RNA polymerase Rpb2" evidence="14">
    <location>
        <begin position="366"/>
        <end position="470"/>
    </location>
</feature>
<evidence type="ECO:0000256" key="3">
    <source>
        <dbReference type="ARBA" id="ARBA00022478"/>
    </source>
</evidence>
<keyword evidence="11" id="KW-0175">Coiled coil</keyword>
<organism evidence="18 19">
    <name type="scientific">Oleomonas cavernae</name>
    <dbReference type="NCBI Taxonomy" id="2320859"/>
    <lineage>
        <taxon>Bacteria</taxon>
        <taxon>Pseudomonadati</taxon>
        <taxon>Pseudomonadota</taxon>
        <taxon>Alphaproteobacteria</taxon>
        <taxon>Acetobacterales</taxon>
        <taxon>Acetobacteraceae</taxon>
        <taxon>Oleomonas</taxon>
    </lineage>
</organism>
<dbReference type="InterPro" id="IPR037034">
    <property type="entry name" value="RNA_pol_Rpb2_2_sf"/>
</dbReference>
<dbReference type="InterPro" id="IPR007120">
    <property type="entry name" value="DNA-dir_RNAP_su2_dom"/>
</dbReference>
<comment type="catalytic activity">
    <reaction evidence="7 8 10">
        <text>RNA(n) + a ribonucleoside 5'-triphosphate = RNA(n+1) + diphosphate</text>
        <dbReference type="Rhea" id="RHEA:21248"/>
        <dbReference type="Rhea" id="RHEA-COMP:14527"/>
        <dbReference type="Rhea" id="RHEA-COMP:17342"/>
        <dbReference type="ChEBI" id="CHEBI:33019"/>
        <dbReference type="ChEBI" id="CHEBI:61557"/>
        <dbReference type="ChEBI" id="CHEBI:140395"/>
        <dbReference type="EC" id="2.7.7.6"/>
    </reaction>
</comment>
<dbReference type="Gene3D" id="2.40.50.150">
    <property type="match status" value="1"/>
</dbReference>
<evidence type="ECO:0000259" key="15">
    <source>
        <dbReference type="Pfam" id="PF04563"/>
    </source>
</evidence>
<dbReference type="GO" id="GO:0006351">
    <property type="term" value="P:DNA-templated transcription"/>
    <property type="evidence" value="ECO:0007669"/>
    <property type="project" value="UniProtKB-UniRule"/>
</dbReference>
<dbReference type="RefSeq" id="WP_119779047.1">
    <property type="nucleotide sequence ID" value="NZ_QYUK01000011.1"/>
</dbReference>
<keyword evidence="4 8" id="KW-0808">Transferase</keyword>
<dbReference type="NCBIfam" id="TIGR02013">
    <property type="entry name" value="rpoB"/>
    <property type="match status" value="1"/>
</dbReference>
<dbReference type="GO" id="GO:0032549">
    <property type="term" value="F:ribonucleoside binding"/>
    <property type="evidence" value="ECO:0007669"/>
    <property type="project" value="InterPro"/>
</dbReference>
<comment type="similarity">
    <text evidence="2">In the C-terminal section; belongs to the RNA polymerase beta' chain family.</text>
</comment>
<dbReference type="InterPro" id="IPR007121">
    <property type="entry name" value="RNA_pol_bsu_CS"/>
</dbReference>
<feature type="domain" description="RNA polymerase Rpb2" evidence="16">
    <location>
        <begin position="529"/>
        <end position="597"/>
    </location>
</feature>
<feature type="domain" description="DNA-directed RNA polymerase beta subunit external 1" evidence="17">
    <location>
        <begin position="607"/>
        <end position="672"/>
    </location>
</feature>
<evidence type="ECO:0000256" key="5">
    <source>
        <dbReference type="ARBA" id="ARBA00022695"/>
    </source>
</evidence>
<dbReference type="Pfam" id="PF04563">
    <property type="entry name" value="RNA_pol_Rpb2_1"/>
    <property type="match status" value="1"/>
</dbReference>
<dbReference type="NCBIfam" id="NF001616">
    <property type="entry name" value="PRK00405.1"/>
    <property type="match status" value="1"/>
</dbReference>
<dbReference type="Pfam" id="PF04560">
    <property type="entry name" value="RNA_pol_Rpb2_7"/>
    <property type="match status" value="1"/>
</dbReference>
<name>A0A418WEJ3_9PROT</name>
<evidence type="ECO:0000256" key="4">
    <source>
        <dbReference type="ARBA" id="ARBA00022679"/>
    </source>
</evidence>
<evidence type="ECO:0000259" key="12">
    <source>
        <dbReference type="Pfam" id="PF00562"/>
    </source>
</evidence>
<dbReference type="Gene3D" id="2.40.270.10">
    <property type="entry name" value="DNA-directed RNA polymerase, subunit 2, domain 6"/>
    <property type="match status" value="2"/>
</dbReference>
<dbReference type="PANTHER" id="PTHR20856">
    <property type="entry name" value="DNA-DIRECTED RNA POLYMERASE I SUBUNIT 2"/>
    <property type="match status" value="1"/>
</dbReference>